<reference evidence="1 2" key="1">
    <citation type="submission" date="2024-04" db="EMBL/GenBank/DDBJ databases">
        <title>Draft genome sequence of Pseudophaeobacter arcticus NBRC 116598.</title>
        <authorList>
            <person name="Miyakawa T."/>
            <person name="Kusuya Y."/>
            <person name="Miura T."/>
        </authorList>
    </citation>
    <scope>NUCLEOTIDE SEQUENCE [LARGE SCALE GENOMIC DNA]</scope>
    <source>
        <strain evidence="1 2">SU-CL00105</strain>
    </source>
</reference>
<dbReference type="RefSeq" id="WP_353398440.1">
    <property type="nucleotide sequence ID" value="NZ_BAABWU010000004.1"/>
</dbReference>
<name>A0ABQ0AJH2_9RHOB</name>
<evidence type="ECO:0000313" key="1">
    <source>
        <dbReference type="EMBL" id="GAA6196019.1"/>
    </source>
</evidence>
<organism evidence="1 2">
    <name type="scientific">Pseudophaeobacter arcticus</name>
    <dbReference type="NCBI Taxonomy" id="385492"/>
    <lineage>
        <taxon>Bacteria</taxon>
        <taxon>Pseudomonadati</taxon>
        <taxon>Pseudomonadota</taxon>
        <taxon>Alphaproteobacteria</taxon>
        <taxon>Rhodobacterales</taxon>
        <taxon>Paracoccaceae</taxon>
        <taxon>Pseudophaeobacter</taxon>
    </lineage>
</organism>
<keyword evidence="2" id="KW-1185">Reference proteome</keyword>
<accession>A0ABQ0AJH2</accession>
<gene>
    <name evidence="1" type="ORF">NBRC116598_14630</name>
</gene>
<evidence type="ECO:0008006" key="3">
    <source>
        <dbReference type="Google" id="ProtNLM"/>
    </source>
</evidence>
<dbReference type="Proteomes" id="UP001441944">
    <property type="component" value="Unassembled WGS sequence"/>
</dbReference>
<comment type="caution">
    <text evidence="1">The sequence shown here is derived from an EMBL/GenBank/DDBJ whole genome shotgun (WGS) entry which is preliminary data.</text>
</comment>
<dbReference type="EMBL" id="BAABWU010000004">
    <property type="protein sequence ID" value="GAA6196019.1"/>
    <property type="molecule type" value="Genomic_DNA"/>
</dbReference>
<evidence type="ECO:0000313" key="2">
    <source>
        <dbReference type="Proteomes" id="UP001441944"/>
    </source>
</evidence>
<protein>
    <recommendedName>
        <fullName evidence="3">UrcA family protein</fullName>
    </recommendedName>
</protein>
<proteinExistence type="predicted"/>
<sequence length="132" mass="14367">MIPRPLPHPLLYPRPRPLLRARTAAQALTLGLCLTLATCLMPTGSGAKEASAEKHVTVLGRNWVVAPAEQAPGLYRAVRLNTELQPNRPPALLSARQAVRAFRKATGCNANLDSLYRDITGAYFATLICPRK</sequence>